<organism evidence="3 5">
    <name type="scientific">Dorea formicigenerans</name>
    <dbReference type="NCBI Taxonomy" id="39486"/>
    <lineage>
        <taxon>Bacteria</taxon>
        <taxon>Bacillati</taxon>
        <taxon>Bacillota</taxon>
        <taxon>Clostridia</taxon>
        <taxon>Lachnospirales</taxon>
        <taxon>Lachnospiraceae</taxon>
        <taxon>Dorea</taxon>
    </lineage>
</organism>
<comment type="caution">
    <text evidence="3">The sequence shown here is derived from an EMBL/GenBank/DDBJ whole genome shotgun (WGS) entry which is preliminary data.</text>
</comment>
<evidence type="ECO:0000256" key="1">
    <source>
        <dbReference type="SAM" id="MobiDB-lite"/>
    </source>
</evidence>
<gene>
    <name evidence="4" type="ORF">DXD10_14275</name>
    <name evidence="3" type="ORF">DXD84_13160</name>
</gene>
<evidence type="ECO:0000313" key="6">
    <source>
        <dbReference type="Proteomes" id="UP000261208"/>
    </source>
</evidence>
<dbReference type="EMBL" id="QSOI01000022">
    <property type="protein sequence ID" value="RGI81541.1"/>
    <property type="molecule type" value="Genomic_DNA"/>
</dbReference>
<dbReference type="AlphaFoldDB" id="A0A3E4EXV1"/>
<feature type="region of interest" description="Disordered" evidence="1">
    <location>
        <begin position="500"/>
        <end position="524"/>
    </location>
</feature>
<sequence length="524" mass="56278">MTKSRRVMAVIVAALLIIAMILPGLVVKAEAAEEKETGETGRVTTKVTIESKDNKTLQYKPGESQKWTLVITNKTGQKLSNLSVSPDMGGENADAWPFKTDYQKYEQKIDTLENGDHKEISFDFLQRDDAGTRRYAIPFSVYTGDNDEPIATHKLYVNTTEKPQADNSQNQGDAGNGGGSGSGSADGGAMTASVGNDEPAVYSGGGSGSSGSSSDGSVPRVIVTGFDTNPAEVHAGSDFTLTIHLKNTSKKTKVQNMLFELEAPTEGTDEQTSAPAFLPTSGSNSIYLDGIKADGTADISITLNAKADLLQKPYSINLSMKYEDSQATQIDSSSSISIPVKQDARFEFSEFEISPQTIEVGGEANVMCSLYNLGRIKLYNAKARFEGNGIKKQEIFIGNVEAGATGSIDAMLEGEKVTNGNSKITMTLSYEDESGNISETTKDFELEVTEAVDDSDMYMNTDGDVDAGSSGFPVVPVVVVIVIIAGVVAAVVFVKKKKKKQMLNEEEELLDELDRSSEDEREQP</sequence>
<evidence type="ECO:0000313" key="4">
    <source>
        <dbReference type="EMBL" id="RGK44846.1"/>
    </source>
</evidence>
<dbReference type="Proteomes" id="UP000261208">
    <property type="component" value="Unassembled WGS sequence"/>
</dbReference>
<reference evidence="5 6" key="1">
    <citation type="submission" date="2018-08" db="EMBL/GenBank/DDBJ databases">
        <title>A genome reference for cultivated species of the human gut microbiota.</title>
        <authorList>
            <person name="Zou Y."/>
            <person name="Xue W."/>
            <person name="Luo G."/>
        </authorList>
    </citation>
    <scope>NUCLEOTIDE SEQUENCE [LARGE SCALE GENOMIC DNA]</scope>
    <source>
        <strain evidence="4 6">TF11-11</strain>
        <strain evidence="3 5">TM09-19AC</strain>
    </source>
</reference>
<evidence type="ECO:0008006" key="7">
    <source>
        <dbReference type="Google" id="ProtNLM"/>
    </source>
</evidence>
<name>A0A3E4EXV1_9FIRM</name>
<feature type="transmembrane region" description="Helical" evidence="2">
    <location>
        <begin position="474"/>
        <end position="494"/>
    </location>
</feature>
<dbReference type="PANTHER" id="PTHR35902">
    <property type="entry name" value="S-LAYER DOMAIN-LIKE PROTEIN-RELATED"/>
    <property type="match status" value="1"/>
</dbReference>
<evidence type="ECO:0000313" key="5">
    <source>
        <dbReference type="Proteomes" id="UP000260664"/>
    </source>
</evidence>
<evidence type="ECO:0000313" key="3">
    <source>
        <dbReference type="EMBL" id="RGI81541.1"/>
    </source>
</evidence>
<keyword evidence="2" id="KW-0472">Membrane</keyword>
<dbReference type="PANTHER" id="PTHR35902:SF3">
    <property type="entry name" value="NPCBM-ASSOCIATED, NEW3 DOMAIN OF ALPHA-GALACTOSIDASE"/>
    <property type="match status" value="1"/>
</dbReference>
<feature type="compositionally biased region" description="Gly residues" evidence="1">
    <location>
        <begin position="174"/>
        <end position="186"/>
    </location>
</feature>
<feature type="region of interest" description="Disordered" evidence="1">
    <location>
        <begin position="163"/>
        <end position="216"/>
    </location>
</feature>
<keyword evidence="2" id="KW-0812">Transmembrane</keyword>
<dbReference type="RefSeq" id="WP_117495736.1">
    <property type="nucleotide sequence ID" value="NZ_QSOI01000022.1"/>
</dbReference>
<protein>
    <recommendedName>
        <fullName evidence="7">CARDB domain-containing protein</fullName>
    </recommendedName>
</protein>
<accession>A0A3E4EXV1</accession>
<evidence type="ECO:0000256" key="2">
    <source>
        <dbReference type="SAM" id="Phobius"/>
    </source>
</evidence>
<dbReference type="EMBL" id="QSQQ01000022">
    <property type="protein sequence ID" value="RGK44846.1"/>
    <property type="molecule type" value="Genomic_DNA"/>
</dbReference>
<dbReference type="Proteomes" id="UP000260664">
    <property type="component" value="Unassembled WGS sequence"/>
</dbReference>
<proteinExistence type="predicted"/>
<feature type="compositionally biased region" description="Basic and acidic residues" evidence="1">
    <location>
        <begin position="512"/>
        <end position="524"/>
    </location>
</feature>
<keyword evidence="2" id="KW-1133">Transmembrane helix</keyword>